<feature type="region of interest" description="Disordered" evidence="1">
    <location>
        <begin position="101"/>
        <end position="145"/>
    </location>
</feature>
<proteinExistence type="predicted"/>
<feature type="compositionally biased region" description="Basic and acidic residues" evidence="1">
    <location>
        <begin position="128"/>
        <end position="145"/>
    </location>
</feature>
<feature type="transmembrane region" description="Helical" evidence="2">
    <location>
        <begin position="38"/>
        <end position="59"/>
    </location>
</feature>
<protein>
    <submittedName>
        <fullName evidence="3">Uncharacterized protein</fullName>
    </submittedName>
</protein>
<gene>
    <name evidence="3" type="ORF">Q8A49_33080</name>
</gene>
<feature type="transmembrane region" description="Helical" evidence="2">
    <location>
        <begin position="71"/>
        <end position="91"/>
    </location>
</feature>
<name>A0ABU7L1B3_9ACTN</name>
<comment type="caution">
    <text evidence="3">The sequence shown here is derived from an EMBL/GenBank/DDBJ whole genome shotgun (WGS) entry which is preliminary data.</text>
</comment>
<dbReference type="RefSeq" id="WP_330162102.1">
    <property type="nucleotide sequence ID" value="NZ_JAUUCC010000170.1"/>
</dbReference>
<reference evidence="3 4" key="1">
    <citation type="submission" date="2023-07" db="EMBL/GenBank/DDBJ databases">
        <authorList>
            <person name="Girao M."/>
            <person name="Carvalho M.F."/>
        </authorList>
    </citation>
    <scope>NUCLEOTIDE SEQUENCE [LARGE SCALE GENOMIC DNA]</scope>
    <source>
        <strain evidence="3 4">66/93</strain>
    </source>
</reference>
<keyword evidence="2" id="KW-1133">Transmembrane helix</keyword>
<dbReference type="EMBL" id="JAUUCC010000170">
    <property type="protein sequence ID" value="MEE2055341.1"/>
    <property type="molecule type" value="Genomic_DNA"/>
</dbReference>
<feature type="transmembrane region" description="Helical" evidence="2">
    <location>
        <begin position="6"/>
        <end position="31"/>
    </location>
</feature>
<evidence type="ECO:0000256" key="2">
    <source>
        <dbReference type="SAM" id="Phobius"/>
    </source>
</evidence>
<evidence type="ECO:0000256" key="1">
    <source>
        <dbReference type="SAM" id="MobiDB-lite"/>
    </source>
</evidence>
<accession>A0ABU7L1B3</accession>
<sequence length="145" mass="15551">MEAIGVPWFIVVRYLGPPLMLLVAGGALLVWRPPARRGLVWAALVTNLVAAALPFLWIGLQILTDQAERTVFGLVMTLLQPLVVVVAWLLVLTAVIHRPPAVPPVVPAAGAHAEPRRPRARAGSAAPEGRRDEGGEAERRTENVG</sequence>
<keyword evidence="2" id="KW-0472">Membrane</keyword>
<evidence type="ECO:0000313" key="3">
    <source>
        <dbReference type="EMBL" id="MEE2055341.1"/>
    </source>
</evidence>
<evidence type="ECO:0000313" key="4">
    <source>
        <dbReference type="Proteomes" id="UP001348641"/>
    </source>
</evidence>
<keyword evidence="2" id="KW-0812">Transmembrane</keyword>
<dbReference type="Proteomes" id="UP001348641">
    <property type="component" value="Unassembled WGS sequence"/>
</dbReference>
<organism evidence="3 4">
    <name type="scientific">Nocardiopsis tropica</name>
    <dbReference type="NCBI Taxonomy" id="109330"/>
    <lineage>
        <taxon>Bacteria</taxon>
        <taxon>Bacillati</taxon>
        <taxon>Actinomycetota</taxon>
        <taxon>Actinomycetes</taxon>
        <taxon>Streptosporangiales</taxon>
        <taxon>Nocardiopsidaceae</taxon>
        <taxon>Nocardiopsis</taxon>
    </lineage>
</organism>